<evidence type="ECO:0000259" key="7">
    <source>
        <dbReference type="Pfam" id="PF00413"/>
    </source>
</evidence>
<feature type="chain" id="PRO_5009519109" description="Peptidase M10 metallopeptidase domain-containing protein" evidence="6">
    <location>
        <begin position="25"/>
        <end position="271"/>
    </location>
</feature>
<keyword evidence="3" id="KW-0378">Hydrolase</keyword>
<feature type="region of interest" description="Disordered" evidence="5">
    <location>
        <begin position="29"/>
        <end position="55"/>
    </location>
</feature>
<feature type="domain" description="Peptidase M10 metallopeptidase" evidence="7">
    <location>
        <begin position="98"/>
        <end position="269"/>
    </location>
</feature>
<dbReference type="InterPro" id="IPR024079">
    <property type="entry name" value="MetalloPept_cat_dom_sf"/>
</dbReference>
<feature type="signal peptide" evidence="6">
    <location>
        <begin position="1"/>
        <end position="24"/>
    </location>
</feature>
<evidence type="ECO:0000256" key="6">
    <source>
        <dbReference type="SAM" id="SignalP"/>
    </source>
</evidence>
<dbReference type="GO" id="GO:0006508">
    <property type="term" value="P:proteolysis"/>
    <property type="evidence" value="ECO:0007669"/>
    <property type="project" value="UniProtKB-KW"/>
</dbReference>
<gene>
    <name evidence="8" type="ORF">A3F00_01820</name>
</gene>
<proteinExistence type="predicted"/>
<dbReference type="Gene3D" id="3.40.390.10">
    <property type="entry name" value="Collagenase (Catalytic Domain)"/>
    <property type="match status" value="1"/>
</dbReference>
<evidence type="ECO:0000313" key="9">
    <source>
        <dbReference type="Proteomes" id="UP000176527"/>
    </source>
</evidence>
<evidence type="ECO:0000313" key="8">
    <source>
        <dbReference type="EMBL" id="OGE39002.1"/>
    </source>
</evidence>
<evidence type="ECO:0000256" key="4">
    <source>
        <dbReference type="ARBA" id="ARBA00022833"/>
    </source>
</evidence>
<keyword evidence="4" id="KW-0862">Zinc</keyword>
<sequence>MLKKFLSTLSILVFSTIFAVSVSAAPERPAAPITPETTELPKLPDLPSKSGLYSDPENSLVRVQVYVHREKPAATQQSILVCNLEDPDSTATVSAEAWHLPSSVTYSLNVGSVPSSVGSSNLPTIVNNGFSDWISASGNKVAFIKGSNTTKDKSSLDFKNIISWGRASNGTLGVTYIRYYTQTGVVADVDTIMNKRYPWSWSNSSTCADTNSFDAENIIEHELGHWLGLDDEYDGASFQNATMYGYGSKGEVKKNTLSTGDINGVFGIYNP</sequence>
<dbReference type="Proteomes" id="UP000176527">
    <property type="component" value="Unassembled WGS sequence"/>
</dbReference>
<keyword evidence="6" id="KW-0732">Signal</keyword>
<accession>A0A1F5KDH6</accession>
<evidence type="ECO:0000256" key="3">
    <source>
        <dbReference type="ARBA" id="ARBA00022801"/>
    </source>
</evidence>
<evidence type="ECO:0000256" key="5">
    <source>
        <dbReference type="SAM" id="MobiDB-lite"/>
    </source>
</evidence>
<evidence type="ECO:0000256" key="2">
    <source>
        <dbReference type="ARBA" id="ARBA00022723"/>
    </source>
</evidence>
<comment type="caution">
    <text evidence="8">The sequence shown here is derived from an EMBL/GenBank/DDBJ whole genome shotgun (WGS) entry which is preliminary data.</text>
</comment>
<evidence type="ECO:0000256" key="1">
    <source>
        <dbReference type="ARBA" id="ARBA00022670"/>
    </source>
</evidence>
<dbReference type="EMBL" id="MFDE01000007">
    <property type="protein sequence ID" value="OGE39002.1"/>
    <property type="molecule type" value="Genomic_DNA"/>
</dbReference>
<organism evidence="8 9">
    <name type="scientific">Candidatus Daviesbacteria bacterium RIFCSPHIGHO2_12_FULL_37_11</name>
    <dbReference type="NCBI Taxonomy" id="1797777"/>
    <lineage>
        <taxon>Bacteria</taxon>
        <taxon>Candidatus Daviesiibacteriota</taxon>
    </lineage>
</organism>
<dbReference type="AlphaFoldDB" id="A0A1F5KDH6"/>
<keyword evidence="1" id="KW-0645">Protease</keyword>
<keyword evidence="2" id="KW-0479">Metal-binding</keyword>
<name>A0A1F5KDH6_9BACT</name>
<dbReference type="GO" id="GO:0008270">
    <property type="term" value="F:zinc ion binding"/>
    <property type="evidence" value="ECO:0007669"/>
    <property type="project" value="InterPro"/>
</dbReference>
<dbReference type="SUPFAM" id="SSF55486">
    <property type="entry name" value="Metalloproteases ('zincins'), catalytic domain"/>
    <property type="match status" value="1"/>
</dbReference>
<reference evidence="8 9" key="1">
    <citation type="journal article" date="2016" name="Nat. Commun.">
        <title>Thousands of microbial genomes shed light on interconnected biogeochemical processes in an aquifer system.</title>
        <authorList>
            <person name="Anantharaman K."/>
            <person name="Brown C.T."/>
            <person name="Hug L.A."/>
            <person name="Sharon I."/>
            <person name="Castelle C.J."/>
            <person name="Probst A.J."/>
            <person name="Thomas B.C."/>
            <person name="Singh A."/>
            <person name="Wilkins M.J."/>
            <person name="Karaoz U."/>
            <person name="Brodie E.L."/>
            <person name="Williams K.H."/>
            <person name="Hubbard S.S."/>
            <person name="Banfield J.F."/>
        </authorList>
    </citation>
    <scope>NUCLEOTIDE SEQUENCE [LARGE SCALE GENOMIC DNA]</scope>
</reference>
<dbReference type="GO" id="GO:0004222">
    <property type="term" value="F:metalloendopeptidase activity"/>
    <property type="evidence" value="ECO:0007669"/>
    <property type="project" value="InterPro"/>
</dbReference>
<dbReference type="InterPro" id="IPR001818">
    <property type="entry name" value="Pept_M10_metallopeptidase"/>
</dbReference>
<dbReference type="Pfam" id="PF00413">
    <property type="entry name" value="Peptidase_M10"/>
    <property type="match status" value="1"/>
</dbReference>
<protein>
    <recommendedName>
        <fullName evidence="7">Peptidase M10 metallopeptidase domain-containing protein</fullName>
    </recommendedName>
</protein>
<dbReference type="GO" id="GO:0031012">
    <property type="term" value="C:extracellular matrix"/>
    <property type="evidence" value="ECO:0007669"/>
    <property type="project" value="InterPro"/>
</dbReference>